<dbReference type="STRING" id="1834516.BL253_35620"/>
<feature type="region of interest" description="Disordered" evidence="1">
    <location>
        <begin position="63"/>
        <end position="108"/>
    </location>
</feature>
<name>A0A1V2HZU8_9ACTN</name>
<evidence type="ECO:0000256" key="1">
    <source>
        <dbReference type="SAM" id="MobiDB-lite"/>
    </source>
</evidence>
<reference evidence="3" key="1">
    <citation type="submission" date="2016-10" db="EMBL/GenBank/DDBJ databases">
        <title>Frankia sp. NRRL B-16386 Genome sequencing.</title>
        <authorList>
            <person name="Ghodhbane-Gtari F."/>
            <person name="Swanson E."/>
            <person name="Gueddou A."/>
            <person name="Hezbri K."/>
            <person name="Ktari K."/>
            <person name="Nouioui I."/>
            <person name="Morris K."/>
            <person name="Simpson S."/>
            <person name="Abebe-Akele F."/>
            <person name="Thomas K."/>
            <person name="Gtari M."/>
            <person name="Tisa L.S."/>
        </authorList>
    </citation>
    <scope>NUCLEOTIDE SEQUENCE [LARGE SCALE GENOMIC DNA]</scope>
    <source>
        <strain evidence="3">NRRL B-16386</strain>
    </source>
</reference>
<accession>A0A1V2HZU8</accession>
<keyword evidence="3" id="KW-1185">Reference proteome</keyword>
<dbReference type="EMBL" id="MOMC01000107">
    <property type="protein sequence ID" value="ONH22471.1"/>
    <property type="molecule type" value="Genomic_DNA"/>
</dbReference>
<feature type="compositionally biased region" description="Polar residues" evidence="1">
    <location>
        <begin position="86"/>
        <end position="108"/>
    </location>
</feature>
<gene>
    <name evidence="2" type="ORF">BL253_35620</name>
</gene>
<sequence length="108" mass="11045">MRIRPSVALAFGVGYLFGTRAGRESYEDLTRQARLVWDRPEVQSVAGIVSAQVGGVYRRARTLLGGSEPAPGPSSSADRFAPASGTPASGTPASNGLPSNGLGASTTP</sequence>
<evidence type="ECO:0008006" key="4">
    <source>
        <dbReference type="Google" id="ProtNLM"/>
    </source>
</evidence>
<feature type="compositionally biased region" description="Low complexity" evidence="1">
    <location>
        <begin position="65"/>
        <end position="77"/>
    </location>
</feature>
<evidence type="ECO:0000313" key="2">
    <source>
        <dbReference type="EMBL" id="ONH22471.1"/>
    </source>
</evidence>
<evidence type="ECO:0000313" key="3">
    <source>
        <dbReference type="Proteomes" id="UP000188929"/>
    </source>
</evidence>
<dbReference type="RefSeq" id="WP_076822410.1">
    <property type="nucleotide sequence ID" value="NZ_MOMC01000107.1"/>
</dbReference>
<dbReference type="Proteomes" id="UP000188929">
    <property type="component" value="Unassembled WGS sequence"/>
</dbReference>
<protein>
    <recommendedName>
        <fullName evidence="4">YtxH domain-containing protein</fullName>
    </recommendedName>
</protein>
<organism evidence="2 3">
    <name type="scientific">Pseudofrankia asymbiotica</name>
    <dbReference type="NCBI Taxonomy" id="1834516"/>
    <lineage>
        <taxon>Bacteria</taxon>
        <taxon>Bacillati</taxon>
        <taxon>Actinomycetota</taxon>
        <taxon>Actinomycetes</taxon>
        <taxon>Frankiales</taxon>
        <taxon>Frankiaceae</taxon>
        <taxon>Pseudofrankia</taxon>
    </lineage>
</organism>
<comment type="caution">
    <text evidence="2">The sequence shown here is derived from an EMBL/GenBank/DDBJ whole genome shotgun (WGS) entry which is preliminary data.</text>
</comment>
<dbReference type="AlphaFoldDB" id="A0A1V2HZU8"/>
<proteinExistence type="predicted"/>